<organism evidence="1 2">
    <name type="scientific">Molossus molossus</name>
    <name type="common">Pallas' mastiff bat</name>
    <name type="synonym">Vespertilio molossus</name>
    <dbReference type="NCBI Taxonomy" id="27622"/>
    <lineage>
        <taxon>Eukaryota</taxon>
        <taxon>Metazoa</taxon>
        <taxon>Chordata</taxon>
        <taxon>Craniata</taxon>
        <taxon>Vertebrata</taxon>
        <taxon>Euteleostomi</taxon>
        <taxon>Mammalia</taxon>
        <taxon>Eutheria</taxon>
        <taxon>Laurasiatheria</taxon>
        <taxon>Chiroptera</taxon>
        <taxon>Yangochiroptera</taxon>
        <taxon>Molossidae</taxon>
        <taxon>Molossus</taxon>
    </lineage>
</organism>
<name>A0A7J8JVX8_MOLMO</name>
<dbReference type="EMBL" id="JACASF010000001">
    <property type="protein sequence ID" value="KAF6500983.1"/>
    <property type="molecule type" value="Genomic_DNA"/>
</dbReference>
<keyword evidence="2" id="KW-1185">Reference proteome</keyword>
<sequence length="124" mass="13675">MLPGSCFLGVCPGWVEGGPSQRPRASVGRLHPATAAAALFMELEAEVQRDQGAGSHFLLHTSVGALHCPLWFLSALLTPFKYSSFMKHSSNYRFDMHPLFSPGPCLIRLTNLFGELKLNEIIYI</sequence>
<proteinExistence type="predicted"/>
<comment type="caution">
    <text evidence="1">The sequence shown here is derived from an EMBL/GenBank/DDBJ whole genome shotgun (WGS) entry which is preliminary data.</text>
</comment>
<dbReference type="InParanoid" id="A0A7J8JVX8"/>
<dbReference type="Proteomes" id="UP000550707">
    <property type="component" value="Unassembled WGS sequence"/>
</dbReference>
<protein>
    <submittedName>
        <fullName evidence="1">Uncharacterized protein</fullName>
    </submittedName>
</protein>
<accession>A0A7J8JVX8</accession>
<reference evidence="1 2" key="1">
    <citation type="journal article" date="2020" name="Nature">
        <title>Six reference-quality genomes reveal evolution of bat adaptations.</title>
        <authorList>
            <person name="Jebb D."/>
            <person name="Huang Z."/>
            <person name="Pippel M."/>
            <person name="Hughes G.M."/>
            <person name="Lavrichenko K."/>
            <person name="Devanna P."/>
            <person name="Winkler S."/>
            <person name="Jermiin L.S."/>
            <person name="Skirmuntt E.C."/>
            <person name="Katzourakis A."/>
            <person name="Burkitt-Gray L."/>
            <person name="Ray D.A."/>
            <person name="Sullivan K.A.M."/>
            <person name="Roscito J.G."/>
            <person name="Kirilenko B.M."/>
            <person name="Davalos L.M."/>
            <person name="Corthals A.P."/>
            <person name="Power M.L."/>
            <person name="Jones G."/>
            <person name="Ransome R.D."/>
            <person name="Dechmann D.K.N."/>
            <person name="Locatelli A.G."/>
            <person name="Puechmaille S.J."/>
            <person name="Fedrigo O."/>
            <person name="Jarvis E.D."/>
            <person name="Hiller M."/>
            <person name="Vernes S.C."/>
            <person name="Myers E.W."/>
            <person name="Teeling E.C."/>
        </authorList>
    </citation>
    <scope>NUCLEOTIDE SEQUENCE [LARGE SCALE GENOMIC DNA]</scope>
    <source>
        <strain evidence="1">MMolMol1</strain>
        <tissue evidence="1">Muscle</tissue>
    </source>
</reference>
<gene>
    <name evidence="1" type="ORF">HJG59_007996</name>
</gene>
<evidence type="ECO:0000313" key="1">
    <source>
        <dbReference type="EMBL" id="KAF6500983.1"/>
    </source>
</evidence>
<dbReference type="AlphaFoldDB" id="A0A7J8JVX8"/>
<evidence type="ECO:0000313" key="2">
    <source>
        <dbReference type="Proteomes" id="UP000550707"/>
    </source>
</evidence>